<name>A0ABR3MWU0_9TELE</name>
<reference evidence="2 3" key="1">
    <citation type="submission" date="2023-09" db="EMBL/GenBank/DDBJ databases">
        <authorList>
            <person name="Wang M."/>
        </authorList>
    </citation>
    <scope>NUCLEOTIDE SEQUENCE [LARGE SCALE GENOMIC DNA]</scope>
    <source>
        <strain evidence="2">GT-2023</strain>
        <tissue evidence="2">Liver</tissue>
    </source>
</reference>
<sequence length="143" mass="16263">MIKSREENSRKASAGAVPHLIGTHSLRLLQRGECYHFIKPFQPFPLLHTNLSFTLSLPQKRLQLQGAYRKERERGSQTKRENNPDGGNPDPRGKATAGSAPEEERGITRETTPENIHPLLRTSQQVVEIYPKSLRRRCGETHM</sequence>
<evidence type="ECO:0000256" key="1">
    <source>
        <dbReference type="SAM" id="MobiDB-lite"/>
    </source>
</evidence>
<feature type="compositionally biased region" description="Basic and acidic residues" evidence="1">
    <location>
        <begin position="102"/>
        <end position="112"/>
    </location>
</feature>
<protein>
    <submittedName>
        <fullName evidence="2">Uncharacterized protein</fullName>
    </submittedName>
</protein>
<proteinExistence type="predicted"/>
<dbReference type="Proteomes" id="UP001558613">
    <property type="component" value="Unassembled WGS sequence"/>
</dbReference>
<keyword evidence="3" id="KW-1185">Reference proteome</keyword>
<feature type="compositionally biased region" description="Basic and acidic residues" evidence="1">
    <location>
        <begin position="68"/>
        <end position="83"/>
    </location>
</feature>
<accession>A0ABR3MWU0</accession>
<gene>
    <name evidence="2" type="ORF">QQF64_031393</name>
</gene>
<organism evidence="2 3">
    <name type="scientific">Cirrhinus molitorella</name>
    <name type="common">mud carp</name>
    <dbReference type="NCBI Taxonomy" id="172907"/>
    <lineage>
        <taxon>Eukaryota</taxon>
        <taxon>Metazoa</taxon>
        <taxon>Chordata</taxon>
        <taxon>Craniata</taxon>
        <taxon>Vertebrata</taxon>
        <taxon>Euteleostomi</taxon>
        <taxon>Actinopterygii</taxon>
        <taxon>Neopterygii</taxon>
        <taxon>Teleostei</taxon>
        <taxon>Ostariophysi</taxon>
        <taxon>Cypriniformes</taxon>
        <taxon>Cyprinidae</taxon>
        <taxon>Labeoninae</taxon>
        <taxon>Labeonini</taxon>
        <taxon>Cirrhinus</taxon>
    </lineage>
</organism>
<evidence type="ECO:0000313" key="2">
    <source>
        <dbReference type="EMBL" id="KAL1269104.1"/>
    </source>
</evidence>
<evidence type="ECO:0000313" key="3">
    <source>
        <dbReference type="Proteomes" id="UP001558613"/>
    </source>
</evidence>
<dbReference type="EMBL" id="JAYMGO010000008">
    <property type="protein sequence ID" value="KAL1269104.1"/>
    <property type="molecule type" value="Genomic_DNA"/>
</dbReference>
<feature type="region of interest" description="Disordered" evidence="1">
    <location>
        <begin position="64"/>
        <end position="123"/>
    </location>
</feature>
<comment type="caution">
    <text evidence="2">The sequence shown here is derived from an EMBL/GenBank/DDBJ whole genome shotgun (WGS) entry which is preliminary data.</text>
</comment>